<dbReference type="GO" id="GO:0006633">
    <property type="term" value="P:fatty acid biosynthetic process"/>
    <property type="evidence" value="ECO:0007669"/>
    <property type="project" value="TreeGrafter"/>
</dbReference>
<dbReference type="AlphaFoldDB" id="A0A940WML6"/>
<dbReference type="PANTHER" id="PTHR11712">
    <property type="entry name" value="POLYKETIDE SYNTHASE-RELATED"/>
    <property type="match status" value="1"/>
</dbReference>
<evidence type="ECO:0000256" key="2">
    <source>
        <dbReference type="ARBA" id="ARBA00022679"/>
    </source>
</evidence>
<dbReference type="InterPro" id="IPR014031">
    <property type="entry name" value="Ketoacyl_synth_C"/>
</dbReference>
<dbReference type="Pfam" id="PF00109">
    <property type="entry name" value="ketoacyl-synt"/>
    <property type="match status" value="1"/>
</dbReference>
<sequence length="408" mass="42133">MTRRVVVTGIGAVAPTGLGVAEHWRNTLASASGIAPLPDAEALPVQAAGQVRGFDEAAHLENRLLVQTDRWTWMALAATELALADAAVDPLAEYPFHLSVVTSSASGGNAFGQREIEALYKAGPRSVSAYQSIGWFYAASSGQISIRHRVKGACGVIVSDGAGGIDALAQASRLIRRGSEAVLVGGTEAPLSPYALVCLSSQTTLSRERDPARAYRPFAPDAAGHVPGEGGAMLVVEELRRARLRPAPTVYAEVAGTAATHDAHHHDCAAPDGRQLARAARVALTRAGCGPDDVDVVFADGAGDPAGDVAEKSALAEVFGSRRVPVTVPKTMTGRLSSGGAALDVAWAALSLHHGVIPPTVYEDRPVASGLDLVTEPREAPGLRTALVLARGSGGFNAAAVLRALADH</sequence>
<comment type="caution">
    <text evidence="6">The sequence shown here is derived from an EMBL/GenBank/DDBJ whole genome shotgun (WGS) entry which is preliminary data.</text>
</comment>
<evidence type="ECO:0000256" key="3">
    <source>
        <dbReference type="ARBA" id="ARBA00023315"/>
    </source>
</evidence>
<keyword evidence="7" id="KW-1185">Reference proteome</keyword>
<dbReference type="Gene3D" id="3.40.47.10">
    <property type="match status" value="2"/>
</dbReference>
<dbReference type="RefSeq" id="WP_210159518.1">
    <property type="nucleotide sequence ID" value="NZ_JAFCNB010000029.1"/>
</dbReference>
<accession>A0A940WML6</accession>
<dbReference type="PROSITE" id="PS52004">
    <property type="entry name" value="KS3_2"/>
    <property type="match status" value="1"/>
</dbReference>
<feature type="domain" description="Ketosynthase family 3 (KS3)" evidence="5">
    <location>
        <begin position="2"/>
        <end position="404"/>
    </location>
</feature>
<dbReference type="SUPFAM" id="SSF53901">
    <property type="entry name" value="Thiolase-like"/>
    <property type="match status" value="2"/>
</dbReference>
<evidence type="ECO:0000313" key="7">
    <source>
        <dbReference type="Proteomes" id="UP000674234"/>
    </source>
</evidence>
<dbReference type="Proteomes" id="UP000674234">
    <property type="component" value="Unassembled WGS sequence"/>
</dbReference>
<proteinExistence type="inferred from homology"/>
<evidence type="ECO:0000256" key="1">
    <source>
        <dbReference type="ARBA" id="ARBA00008467"/>
    </source>
</evidence>
<evidence type="ECO:0000313" key="6">
    <source>
        <dbReference type="EMBL" id="MBP2708256.1"/>
    </source>
</evidence>
<comment type="similarity">
    <text evidence="1 4">Belongs to the thiolase-like superfamily. Beta-ketoacyl-ACP synthases family.</text>
</comment>
<gene>
    <name evidence="6" type="ORF">JOL79_31200</name>
</gene>
<dbReference type="InterPro" id="IPR000794">
    <property type="entry name" value="Beta-ketoacyl_synthase"/>
</dbReference>
<evidence type="ECO:0000256" key="4">
    <source>
        <dbReference type="RuleBase" id="RU003694"/>
    </source>
</evidence>
<reference evidence="6" key="1">
    <citation type="submission" date="2021-02" db="EMBL/GenBank/DDBJ databases">
        <title>Draft genome sequence of Microbispora sp. RL4-1S isolated from rice leaves in Thailand.</title>
        <authorList>
            <person name="Muangham S."/>
            <person name="Duangmal K."/>
        </authorList>
    </citation>
    <scope>NUCLEOTIDE SEQUENCE</scope>
    <source>
        <strain evidence="6">RL4-1S</strain>
    </source>
</reference>
<keyword evidence="2 4" id="KW-0808">Transferase</keyword>
<dbReference type="InterPro" id="IPR016039">
    <property type="entry name" value="Thiolase-like"/>
</dbReference>
<dbReference type="EMBL" id="JAFCNB010000029">
    <property type="protein sequence ID" value="MBP2708256.1"/>
    <property type="molecule type" value="Genomic_DNA"/>
</dbReference>
<dbReference type="Pfam" id="PF02801">
    <property type="entry name" value="Ketoacyl-synt_C"/>
    <property type="match status" value="1"/>
</dbReference>
<dbReference type="InterPro" id="IPR014030">
    <property type="entry name" value="Ketoacyl_synth_N"/>
</dbReference>
<keyword evidence="3" id="KW-0012">Acyltransferase</keyword>
<protein>
    <submittedName>
        <fullName evidence="6">Ketosynthase chain-length factor</fullName>
    </submittedName>
</protein>
<dbReference type="SMART" id="SM00825">
    <property type="entry name" value="PKS_KS"/>
    <property type="match status" value="1"/>
</dbReference>
<dbReference type="InterPro" id="IPR020841">
    <property type="entry name" value="PKS_Beta-ketoAc_synthase_dom"/>
</dbReference>
<dbReference type="GO" id="GO:0004315">
    <property type="term" value="F:3-oxoacyl-[acyl-carrier-protein] synthase activity"/>
    <property type="evidence" value="ECO:0007669"/>
    <property type="project" value="TreeGrafter"/>
</dbReference>
<organism evidence="6 7">
    <name type="scientific">Microbispora oryzae</name>
    <dbReference type="NCBI Taxonomy" id="2806554"/>
    <lineage>
        <taxon>Bacteria</taxon>
        <taxon>Bacillati</taxon>
        <taxon>Actinomycetota</taxon>
        <taxon>Actinomycetes</taxon>
        <taxon>Streptosporangiales</taxon>
        <taxon>Streptosporangiaceae</taxon>
        <taxon>Microbispora</taxon>
    </lineage>
</organism>
<name>A0A940WML6_9ACTN</name>
<dbReference type="PANTHER" id="PTHR11712:SF322">
    <property type="entry name" value="POLYKETIDE BETA-KETOACYL SYNTHASE 2-RELATED"/>
    <property type="match status" value="1"/>
</dbReference>
<evidence type="ECO:0000259" key="5">
    <source>
        <dbReference type="PROSITE" id="PS52004"/>
    </source>
</evidence>